<dbReference type="KEGG" id="sbil:SANBI_002689"/>
<feature type="domain" description="DUF2249" evidence="1">
    <location>
        <begin position="94"/>
        <end position="162"/>
    </location>
</feature>
<dbReference type="Pfam" id="PF10006">
    <property type="entry name" value="DUF2249"/>
    <property type="match status" value="1"/>
</dbReference>
<dbReference type="InterPro" id="IPR018720">
    <property type="entry name" value="DUF2249"/>
</dbReference>
<accession>A0AAF0Z5B6</accession>
<dbReference type="AlphaFoldDB" id="A0AAF0Z5B6"/>
<evidence type="ECO:0000259" key="1">
    <source>
        <dbReference type="Pfam" id="PF10006"/>
    </source>
</evidence>
<dbReference type="Proteomes" id="UP001304340">
    <property type="component" value="Chromosome"/>
</dbReference>
<evidence type="ECO:0000313" key="2">
    <source>
        <dbReference type="EMBL" id="WPF81397.1"/>
    </source>
</evidence>
<reference evidence="3" key="1">
    <citation type="submission" date="2023-11" db="EMBL/GenBank/DDBJ databases">
        <authorList>
            <person name="Helweg L.P."/>
            <person name="Kiel A."/>
            <person name="Hitz F."/>
            <person name="Ruckert-Reed C."/>
            <person name="Busche T."/>
            <person name="Kaltschmidt B."/>
            <person name="Kaltschmidt C."/>
        </authorList>
    </citation>
    <scope>NUCLEOTIDE SEQUENCE [LARGE SCALE GENOMIC DNA]</scope>
    <source>
        <strain evidence="3">4.1</strain>
    </source>
</reference>
<gene>
    <name evidence="2" type="ORF">SANBI_002689</name>
</gene>
<protein>
    <submittedName>
        <fullName evidence="2">DUF2249 domain-containing protein</fullName>
    </submittedName>
</protein>
<sequence>MPTDGSSTAPPVDVVDGLARTLARACRALAEAGRPQDAGRLAADGWVLLRHRHPDQALRLDGTMHHVARVEQRLADLAHAPEEPLMTLTPDRIVDVRTEIPRTRHALIFTTFDQLPVGTGFVLVNDHDPKPLYYQLAAESPDAFTWEYLEEGPEVWRVRIGRIAAA</sequence>
<evidence type="ECO:0000313" key="3">
    <source>
        <dbReference type="Proteomes" id="UP001304340"/>
    </source>
</evidence>
<keyword evidence="3" id="KW-1185">Reference proteome</keyword>
<organism evidence="2 3">
    <name type="scientific">Sanguibacter biliveldensis</name>
    <dbReference type="NCBI Taxonomy" id="3030830"/>
    <lineage>
        <taxon>Bacteria</taxon>
        <taxon>Bacillati</taxon>
        <taxon>Actinomycetota</taxon>
        <taxon>Actinomycetes</taxon>
        <taxon>Micrococcales</taxon>
        <taxon>Sanguibacteraceae</taxon>
        <taxon>Sanguibacter</taxon>
    </lineage>
</organism>
<proteinExistence type="predicted"/>
<dbReference type="EMBL" id="CP138359">
    <property type="protein sequence ID" value="WPF81397.1"/>
    <property type="molecule type" value="Genomic_DNA"/>
</dbReference>
<name>A0AAF0Z5B6_9MICO</name>
<dbReference type="RefSeq" id="WP_319155835.1">
    <property type="nucleotide sequence ID" value="NZ_CP138359.1"/>
</dbReference>